<dbReference type="SUPFAM" id="SSF46785">
    <property type="entry name" value="Winged helix' DNA-binding domain"/>
    <property type="match status" value="1"/>
</dbReference>
<dbReference type="PANTHER" id="PTHR33204:SF37">
    <property type="entry name" value="HTH-TYPE TRANSCRIPTIONAL REGULATOR YODB"/>
    <property type="match status" value="1"/>
</dbReference>
<dbReference type="InterPro" id="IPR036388">
    <property type="entry name" value="WH-like_DNA-bd_sf"/>
</dbReference>
<dbReference type="PANTHER" id="PTHR33204">
    <property type="entry name" value="TRANSCRIPTIONAL REGULATOR, MARR FAMILY"/>
    <property type="match status" value="1"/>
</dbReference>
<evidence type="ECO:0000313" key="6">
    <source>
        <dbReference type="Proteomes" id="UP000509782"/>
    </source>
</evidence>
<dbReference type="Proteomes" id="UP000509782">
    <property type="component" value="Chromosome"/>
</dbReference>
<reference evidence="5 6" key="1">
    <citation type="submission" date="2020-05" db="EMBL/GenBank/DDBJ databases">
        <title>FDA dAtabase for Regulatory Grade micrObial Sequences (FDA-ARGOS): Supporting development and validation of Infectious Disease Dx tests.</title>
        <authorList>
            <person name="Sproer C."/>
            <person name="Gronow S."/>
            <person name="Severitt S."/>
            <person name="Schroder I."/>
            <person name="Tallon L."/>
            <person name="Sadzewicz L."/>
            <person name="Zhao X."/>
            <person name="Vavikolanu K."/>
            <person name="Mehta A."/>
            <person name="Aluvathingal J."/>
            <person name="Nadendla S."/>
            <person name="Myers T."/>
            <person name="Yan Y."/>
            <person name="Sichtig H."/>
        </authorList>
    </citation>
    <scope>NUCLEOTIDE SEQUENCE [LARGE SCALE GENOMIC DNA]</scope>
    <source>
        <strain evidence="5 6">FDAARGOS_787</strain>
    </source>
</reference>
<keyword evidence="2" id="KW-0238">DNA-binding</keyword>
<dbReference type="InterPro" id="IPR036390">
    <property type="entry name" value="WH_DNA-bd_sf"/>
</dbReference>
<evidence type="ECO:0000313" key="5">
    <source>
        <dbReference type="EMBL" id="QKQ50738.1"/>
    </source>
</evidence>
<dbReference type="PROSITE" id="PS51118">
    <property type="entry name" value="HTH_HXLR"/>
    <property type="match status" value="1"/>
</dbReference>
<keyword evidence="3" id="KW-0804">Transcription</keyword>
<keyword evidence="1" id="KW-0805">Transcription regulation</keyword>
<proteinExistence type="predicted"/>
<evidence type="ECO:0000259" key="4">
    <source>
        <dbReference type="PROSITE" id="PS51118"/>
    </source>
</evidence>
<organism evidence="5 6">
    <name type="scientific">Achromobacter denitrificans</name>
    <name type="common">Alcaligenes denitrificans</name>
    <dbReference type="NCBI Taxonomy" id="32002"/>
    <lineage>
        <taxon>Bacteria</taxon>
        <taxon>Pseudomonadati</taxon>
        <taxon>Pseudomonadota</taxon>
        <taxon>Betaproteobacteria</taxon>
        <taxon>Burkholderiales</taxon>
        <taxon>Alcaligenaceae</taxon>
        <taxon>Achromobacter</taxon>
    </lineage>
</organism>
<dbReference type="GO" id="GO:0003677">
    <property type="term" value="F:DNA binding"/>
    <property type="evidence" value="ECO:0007669"/>
    <property type="project" value="UniProtKB-KW"/>
</dbReference>
<evidence type="ECO:0000256" key="1">
    <source>
        <dbReference type="ARBA" id="ARBA00023015"/>
    </source>
</evidence>
<feature type="domain" description="HTH hxlR-type" evidence="4">
    <location>
        <begin position="20"/>
        <end position="118"/>
    </location>
</feature>
<dbReference type="InterPro" id="IPR002577">
    <property type="entry name" value="HTH_HxlR"/>
</dbReference>
<gene>
    <name evidence="5" type="ORF">FOC81_30060</name>
</gene>
<evidence type="ECO:0000256" key="3">
    <source>
        <dbReference type="ARBA" id="ARBA00023163"/>
    </source>
</evidence>
<evidence type="ECO:0000256" key="2">
    <source>
        <dbReference type="ARBA" id="ARBA00023125"/>
    </source>
</evidence>
<dbReference type="AlphaFoldDB" id="A0A6N0JW11"/>
<dbReference type="Pfam" id="PF01638">
    <property type="entry name" value="HxlR"/>
    <property type="match status" value="1"/>
</dbReference>
<protein>
    <submittedName>
        <fullName evidence="5">Helix-turn-helix transcriptional regulator</fullName>
    </submittedName>
</protein>
<accession>A0A6N0JW11</accession>
<dbReference type="RefSeq" id="WP_174717329.1">
    <property type="nucleotide sequence ID" value="NZ_CP054569.1"/>
</dbReference>
<dbReference type="EMBL" id="CP054569">
    <property type="protein sequence ID" value="QKQ50738.1"/>
    <property type="molecule type" value="Genomic_DNA"/>
</dbReference>
<name>A0A6N0JW11_ACHDE</name>
<dbReference type="Gene3D" id="1.10.10.10">
    <property type="entry name" value="Winged helix-like DNA-binding domain superfamily/Winged helix DNA-binding domain"/>
    <property type="match status" value="1"/>
</dbReference>
<sequence length="135" mass="14997">MKTAISAEPLSTGDVFDAACPSRRVLELISSKWVPLILPALEYGPLRNGELLRRLDGISQKVMTQTLRELERHGLVLREDLGQVPPQVRYTLTDLGRSLNVALVALDRWAEHHHAALDAAARRHDALAAAPRQPR</sequence>